<dbReference type="GO" id="GO:0005737">
    <property type="term" value="C:cytoplasm"/>
    <property type="evidence" value="ECO:0007669"/>
    <property type="project" value="TreeGrafter"/>
</dbReference>
<dbReference type="InterPro" id="IPR001509">
    <property type="entry name" value="Epimerase_deHydtase"/>
</dbReference>
<dbReference type="Proteomes" id="UP000078595">
    <property type="component" value="Chromosome 1"/>
</dbReference>
<dbReference type="OrthoDB" id="10000533at2759"/>
<dbReference type="InterPro" id="IPR036291">
    <property type="entry name" value="NAD(P)-bd_dom_sf"/>
</dbReference>
<evidence type="ECO:0000259" key="1">
    <source>
        <dbReference type="Pfam" id="PF01370"/>
    </source>
</evidence>
<dbReference type="GeneID" id="28965144"/>
<sequence length="308" mass="32715">MKVFITGGSGWIGSRVIPHLVEGGHTVVALSRSEGSDKIISDAGGIPIRGSIEDPAFLKDQASKEDIDAVIHLAMNHDNFGGEGYDFVKQATISSDAVLALADGLSSNGQDQDRHKVLINTSGTLSGAMAGFGGKELSETDSFVIPIRPDHYDAIKAKGVTPIVIRLSPVIYGEGDKGFISQLINIARTKKVAGYLGEGENRWSACHVNDAAKLYALALEGGKEGILHGASQMGVKGREIAEVIGERLGVEVKSIEKGEEHFGGFMNMVLGLDAPAANSITKQRTGWTPKEKGLIQTIRESQAYFASK</sequence>
<dbReference type="Gene3D" id="3.40.50.720">
    <property type="entry name" value="NAD(P)-binding Rossmann-like Domain"/>
    <property type="match status" value="1"/>
</dbReference>
<reference evidence="3" key="3">
    <citation type="submission" date="2024-02" db="EMBL/GenBank/DDBJ databases">
        <title>Comparative genomics of Cryptococcus and Kwoniella reveals pathogenesis evolution and contrasting modes of karyotype evolution via chromosome fusion or intercentromeric recombination.</title>
        <authorList>
            <person name="Coelho M.A."/>
            <person name="David-Palma M."/>
            <person name="Shea T."/>
            <person name="Bowers K."/>
            <person name="McGinley-Smith S."/>
            <person name="Mohammad A.W."/>
            <person name="Gnirke A."/>
            <person name="Yurkov A.M."/>
            <person name="Nowrousian M."/>
            <person name="Sun S."/>
            <person name="Cuomo C.A."/>
            <person name="Heitman J."/>
        </authorList>
    </citation>
    <scope>NUCLEOTIDE SEQUENCE</scope>
    <source>
        <strain evidence="3">CBS 10117</strain>
    </source>
</reference>
<dbReference type="STRING" id="1296121.A0A1A6AHU3"/>
<name>A0A1A6AHU3_9TREE</name>
<dbReference type="AlphaFoldDB" id="A0A1A6AHU3"/>
<gene>
    <name evidence="2" type="ORF">I303_01445</name>
    <name evidence="3" type="ORF">I303_101436</name>
</gene>
<accession>A0A1A6AHU3</accession>
<protein>
    <recommendedName>
        <fullName evidence="1">NAD-dependent epimerase/dehydratase domain-containing protein</fullName>
    </recommendedName>
</protein>
<dbReference type="RefSeq" id="XP_018267458.1">
    <property type="nucleotide sequence ID" value="XM_018404804.1"/>
</dbReference>
<keyword evidence="4" id="KW-1185">Reference proteome</keyword>
<evidence type="ECO:0000313" key="3">
    <source>
        <dbReference type="EMBL" id="WWC58891.1"/>
    </source>
</evidence>
<dbReference type="InterPro" id="IPR051783">
    <property type="entry name" value="NAD(P)-dependent_oxidoreduct"/>
</dbReference>
<dbReference type="PANTHER" id="PTHR48079:SF9">
    <property type="entry name" value="PUTATIVE-RELATED"/>
    <property type="match status" value="1"/>
</dbReference>
<dbReference type="VEuPathDB" id="FungiDB:I303_01445"/>
<organism evidence="2">
    <name type="scientific">Kwoniella dejecticola CBS 10117</name>
    <dbReference type="NCBI Taxonomy" id="1296121"/>
    <lineage>
        <taxon>Eukaryota</taxon>
        <taxon>Fungi</taxon>
        <taxon>Dikarya</taxon>
        <taxon>Basidiomycota</taxon>
        <taxon>Agaricomycotina</taxon>
        <taxon>Tremellomycetes</taxon>
        <taxon>Tremellales</taxon>
        <taxon>Cryptococcaceae</taxon>
        <taxon>Kwoniella</taxon>
    </lineage>
</organism>
<feature type="domain" description="NAD-dependent epimerase/dehydratase" evidence="1">
    <location>
        <begin position="156"/>
        <end position="223"/>
    </location>
</feature>
<reference evidence="3" key="2">
    <citation type="submission" date="2013-07" db="EMBL/GenBank/DDBJ databases">
        <authorList>
            <consortium name="The Broad Institute Genome Sequencing Platform"/>
            <person name="Cuomo C."/>
            <person name="Litvintseva A."/>
            <person name="Chen Y."/>
            <person name="Heitman J."/>
            <person name="Sun S."/>
            <person name="Springer D."/>
            <person name="Dromer F."/>
            <person name="Young S.K."/>
            <person name="Zeng Q."/>
            <person name="Gargeya S."/>
            <person name="Fitzgerald M."/>
            <person name="Abouelleil A."/>
            <person name="Alvarado L."/>
            <person name="Berlin A.M."/>
            <person name="Chapman S.B."/>
            <person name="Dewar J."/>
            <person name="Goldberg J."/>
            <person name="Griggs A."/>
            <person name="Gujja S."/>
            <person name="Hansen M."/>
            <person name="Howarth C."/>
            <person name="Imamovic A."/>
            <person name="Larimer J."/>
            <person name="McCowan C."/>
            <person name="Murphy C."/>
            <person name="Pearson M."/>
            <person name="Priest M."/>
            <person name="Roberts A."/>
            <person name="Saif S."/>
            <person name="Shea T."/>
            <person name="Sykes S."/>
            <person name="Wortman J."/>
            <person name="Nusbaum C."/>
            <person name="Birren B."/>
        </authorList>
    </citation>
    <scope>NUCLEOTIDE SEQUENCE</scope>
    <source>
        <strain evidence="3">CBS 10117</strain>
    </source>
</reference>
<reference evidence="2" key="1">
    <citation type="submission" date="2013-07" db="EMBL/GenBank/DDBJ databases">
        <title>The Genome Sequence of Cryptococcus dejecticola CBS10117.</title>
        <authorList>
            <consortium name="The Broad Institute Genome Sequencing Platform"/>
            <person name="Cuomo C."/>
            <person name="Litvintseva A."/>
            <person name="Chen Y."/>
            <person name="Heitman J."/>
            <person name="Sun S."/>
            <person name="Springer D."/>
            <person name="Dromer F."/>
            <person name="Young S.K."/>
            <person name="Zeng Q."/>
            <person name="Gargeya S."/>
            <person name="Fitzgerald M."/>
            <person name="Abouelleil A."/>
            <person name="Alvarado L."/>
            <person name="Berlin A.M."/>
            <person name="Chapman S.B."/>
            <person name="Dewar J."/>
            <person name="Goldberg J."/>
            <person name="Griggs A."/>
            <person name="Gujja S."/>
            <person name="Hansen M."/>
            <person name="Howarth C."/>
            <person name="Imamovic A."/>
            <person name="Larimer J."/>
            <person name="McCowan C."/>
            <person name="Murphy C."/>
            <person name="Pearson M."/>
            <person name="Priest M."/>
            <person name="Roberts A."/>
            <person name="Saif S."/>
            <person name="Shea T."/>
            <person name="Sykes S."/>
            <person name="Wortman J."/>
            <person name="Nusbaum C."/>
            <person name="Birren B."/>
        </authorList>
    </citation>
    <scope>NUCLEOTIDE SEQUENCE [LARGE SCALE GENOMIC DNA]</scope>
    <source>
        <strain evidence="2">CBS 10117</strain>
    </source>
</reference>
<dbReference type="PANTHER" id="PTHR48079">
    <property type="entry name" value="PROTEIN YEEZ"/>
    <property type="match status" value="1"/>
</dbReference>
<dbReference type="EMBL" id="KI894027">
    <property type="protein sequence ID" value="OBR89616.1"/>
    <property type="molecule type" value="Genomic_DNA"/>
</dbReference>
<evidence type="ECO:0000313" key="2">
    <source>
        <dbReference type="EMBL" id="OBR89616.1"/>
    </source>
</evidence>
<dbReference type="EMBL" id="CP144530">
    <property type="protein sequence ID" value="WWC58891.1"/>
    <property type="molecule type" value="Genomic_DNA"/>
</dbReference>
<proteinExistence type="predicted"/>
<dbReference type="SUPFAM" id="SSF51735">
    <property type="entry name" value="NAD(P)-binding Rossmann-fold domains"/>
    <property type="match status" value="1"/>
</dbReference>
<feature type="domain" description="NAD-dependent epimerase/dehydratase" evidence="1">
    <location>
        <begin position="3"/>
        <end position="77"/>
    </location>
</feature>
<evidence type="ECO:0000313" key="4">
    <source>
        <dbReference type="Proteomes" id="UP000078595"/>
    </source>
</evidence>
<dbReference type="GO" id="GO:0004029">
    <property type="term" value="F:aldehyde dehydrogenase (NAD+) activity"/>
    <property type="evidence" value="ECO:0007669"/>
    <property type="project" value="TreeGrafter"/>
</dbReference>
<dbReference type="Pfam" id="PF01370">
    <property type="entry name" value="Epimerase"/>
    <property type="match status" value="2"/>
</dbReference>
<dbReference type="KEGG" id="kdj:28965144"/>